<evidence type="ECO:0000313" key="9">
    <source>
        <dbReference type="Proteomes" id="UP001597277"/>
    </source>
</evidence>
<evidence type="ECO:0000256" key="3">
    <source>
        <dbReference type="ARBA" id="ARBA00022692"/>
    </source>
</evidence>
<evidence type="ECO:0000313" key="8">
    <source>
        <dbReference type="EMBL" id="MFD1717716.1"/>
    </source>
</evidence>
<sequence length="283" mass="29576">MSAETGATSIHVDSPLARRNPAVKLGLLTAVSLVAVFLLDPVTPAVLYVLALAAVAASVRAPARTLALAHIPFALFAVGILVVNVLTRPGTVLWQAGPLRVTAEGLEIGAALAIRTLLIGVLAVGFLLSTDGVALMTSLHQNVRLGPRLTYAVLAGYRMLQEMPREWATIRAAHAVRTGEGRGARVPGHREDPGNRGAPVPRGPRHLAGVVFALLVVSVRKGERMAQALEARGLGLSPRSTWRPVRVTRADWLMVATAAAVVAAVIGASAWLGQLDGPAVLFG</sequence>
<feature type="transmembrane region" description="Helical" evidence="7">
    <location>
        <begin position="252"/>
        <end position="273"/>
    </location>
</feature>
<name>A0ABW4L6K3_9MICO</name>
<evidence type="ECO:0000256" key="2">
    <source>
        <dbReference type="ARBA" id="ARBA00022475"/>
    </source>
</evidence>
<organism evidence="8 9">
    <name type="scientific">Georgenia deserti</name>
    <dbReference type="NCBI Taxonomy" id="2093781"/>
    <lineage>
        <taxon>Bacteria</taxon>
        <taxon>Bacillati</taxon>
        <taxon>Actinomycetota</taxon>
        <taxon>Actinomycetes</taxon>
        <taxon>Micrococcales</taxon>
        <taxon>Bogoriellaceae</taxon>
        <taxon>Georgenia</taxon>
    </lineage>
</organism>
<feature type="transmembrane region" description="Helical" evidence="7">
    <location>
        <begin position="68"/>
        <end position="86"/>
    </location>
</feature>
<feature type="compositionally biased region" description="Basic and acidic residues" evidence="6">
    <location>
        <begin position="181"/>
        <end position="194"/>
    </location>
</feature>
<dbReference type="InterPro" id="IPR051611">
    <property type="entry name" value="ECF_transporter_component"/>
</dbReference>
<evidence type="ECO:0000256" key="6">
    <source>
        <dbReference type="SAM" id="MobiDB-lite"/>
    </source>
</evidence>
<reference evidence="9" key="1">
    <citation type="journal article" date="2019" name="Int. J. Syst. Evol. Microbiol.">
        <title>The Global Catalogue of Microorganisms (GCM) 10K type strain sequencing project: providing services to taxonomists for standard genome sequencing and annotation.</title>
        <authorList>
            <consortium name="The Broad Institute Genomics Platform"/>
            <consortium name="The Broad Institute Genome Sequencing Center for Infectious Disease"/>
            <person name="Wu L."/>
            <person name="Ma J."/>
        </authorList>
    </citation>
    <scope>NUCLEOTIDE SEQUENCE [LARGE SCALE GENOMIC DNA]</scope>
    <source>
        <strain evidence="9">JCM 17130</strain>
    </source>
</reference>
<dbReference type="InterPro" id="IPR003339">
    <property type="entry name" value="ABC/ECF_trnsptr_transmembrane"/>
</dbReference>
<dbReference type="CDD" id="cd16914">
    <property type="entry name" value="EcfT"/>
    <property type="match status" value="1"/>
</dbReference>
<dbReference type="RefSeq" id="WP_388004554.1">
    <property type="nucleotide sequence ID" value="NZ_JBHUEE010000003.1"/>
</dbReference>
<feature type="transmembrane region" description="Helical" evidence="7">
    <location>
        <begin position="21"/>
        <end position="39"/>
    </location>
</feature>
<dbReference type="EMBL" id="JBHUEE010000003">
    <property type="protein sequence ID" value="MFD1717716.1"/>
    <property type="molecule type" value="Genomic_DNA"/>
</dbReference>
<protein>
    <submittedName>
        <fullName evidence="8">Energy-coupling factor transporter transmembrane component T family protein</fullName>
    </submittedName>
</protein>
<dbReference type="Pfam" id="PF02361">
    <property type="entry name" value="CbiQ"/>
    <property type="match status" value="1"/>
</dbReference>
<keyword evidence="3 7" id="KW-0812">Transmembrane</keyword>
<gene>
    <name evidence="8" type="ORF">ACFSE6_07715</name>
</gene>
<evidence type="ECO:0000256" key="5">
    <source>
        <dbReference type="ARBA" id="ARBA00023136"/>
    </source>
</evidence>
<keyword evidence="4 7" id="KW-1133">Transmembrane helix</keyword>
<dbReference type="PANTHER" id="PTHR34857">
    <property type="entry name" value="SLL0384 PROTEIN"/>
    <property type="match status" value="1"/>
</dbReference>
<proteinExistence type="predicted"/>
<comment type="subcellular location">
    <subcellularLocation>
        <location evidence="1">Membrane</location>
        <topology evidence="1">Multi-pass membrane protein</topology>
    </subcellularLocation>
</comment>
<keyword evidence="5 7" id="KW-0472">Membrane</keyword>
<feature type="transmembrane region" description="Helical" evidence="7">
    <location>
        <begin position="45"/>
        <end position="61"/>
    </location>
</feature>
<keyword evidence="2" id="KW-1003">Cell membrane</keyword>
<dbReference type="PANTHER" id="PTHR34857:SF2">
    <property type="entry name" value="SLL0384 PROTEIN"/>
    <property type="match status" value="1"/>
</dbReference>
<comment type="caution">
    <text evidence="8">The sequence shown here is derived from an EMBL/GenBank/DDBJ whole genome shotgun (WGS) entry which is preliminary data.</text>
</comment>
<dbReference type="Proteomes" id="UP001597277">
    <property type="component" value="Unassembled WGS sequence"/>
</dbReference>
<feature type="transmembrane region" description="Helical" evidence="7">
    <location>
        <begin position="106"/>
        <end position="128"/>
    </location>
</feature>
<accession>A0ABW4L6K3</accession>
<evidence type="ECO:0000256" key="1">
    <source>
        <dbReference type="ARBA" id="ARBA00004141"/>
    </source>
</evidence>
<keyword evidence="9" id="KW-1185">Reference proteome</keyword>
<evidence type="ECO:0000256" key="7">
    <source>
        <dbReference type="SAM" id="Phobius"/>
    </source>
</evidence>
<feature type="region of interest" description="Disordered" evidence="6">
    <location>
        <begin position="181"/>
        <end position="200"/>
    </location>
</feature>
<evidence type="ECO:0000256" key="4">
    <source>
        <dbReference type="ARBA" id="ARBA00022989"/>
    </source>
</evidence>